<name>A0A9P6ZNV6_9AGAM</name>
<evidence type="ECO:0000313" key="2">
    <source>
        <dbReference type="Proteomes" id="UP000714275"/>
    </source>
</evidence>
<comment type="caution">
    <text evidence="1">The sequence shown here is derived from an EMBL/GenBank/DDBJ whole genome shotgun (WGS) entry which is preliminary data.</text>
</comment>
<proteinExistence type="predicted"/>
<protein>
    <submittedName>
        <fullName evidence="1">Uncharacterized protein</fullName>
    </submittedName>
</protein>
<dbReference type="Proteomes" id="UP000714275">
    <property type="component" value="Unassembled WGS sequence"/>
</dbReference>
<dbReference type="OrthoDB" id="2691276at2759"/>
<evidence type="ECO:0000313" key="1">
    <source>
        <dbReference type="EMBL" id="KAG1773604.1"/>
    </source>
</evidence>
<organism evidence="1 2">
    <name type="scientific">Suillus placidus</name>
    <dbReference type="NCBI Taxonomy" id="48579"/>
    <lineage>
        <taxon>Eukaryota</taxon>
        <taxon>Fungi</taxon>
        <taxon>Dikarya</taxon>
        <taxon>Basidiomycota</taxon>
        <taxon>Agaricomycotina</taxon>
        <taxon>Agaricomycetes</taxon>
        <taxon>Agaricomycetidae</taxon>
        <taxon>Boletales</taxon>
        <taxon>Suillineae</taxon>
        <taxon>Suillaceae</taxon>
        <taxon>Suillus</taxon>
    </lineage>
</organism>
<keyword evidence="2" id="KW-1185">Reference proteome</keyword>
<gene>
    <name evidence="1" type="ORF">EV702DRAFT_1048167</name>
</gene>
<dbReference type="AlphaFoldDB" id="A0A9P6ZNV6"/>
<reference evidence="1" key="1">
    <citation type="journal article" date="2020" name="New Phytol.">
        <title>Comparative genomics reveals dynamic genome evolution in host specialist ectomycorrhizal fungi.</title>
        <authorList>
            <person name="Lofgren L.A."/>
            <person name="Nguyen N.H."/>
            <person name="Vilgalys R."/>
            <person name="Ruytinx J."/>
            <person name="Liao H.L."/>
            <person name="Branco S."/>
            <person name="Kuo A."/>
            <person name="LaButti K."/>
            <person name="Lipzen A."/>
            <person name="Andreopoulos W."/>
            <person name="Pangilinan J."/>
            <person name="Riley R."/>
            <person name="Hundley H."/>
            <person name="Na H."/>
            <person name="Barry K."/>
            <person name="Grigoriev I.V."/>
            <person name="Stajich J.E."/>
            <person name="Kennedy P.G."/>
        </authorList>
    </citation>
    <scope>NUCLEOTIDE SEQUENCE</scope>
    <source>
        <strain evidence="1">DOB743</strain>
    </source>
</reference>
<sequence>MLWEGLLDLGDKPFDLSFPPIRGACPSLTLKVASVIACASDVNGLFDSINNCRIARDTDMGHIQLSEYMRGRGEVHILDDAMNYFELVLDQCPVDHLDHAAALTNLAWACLQGYIHKDLRGIYIATSLLWDALALRLQGHPDRPVSLYYLIEALIWHYSYHATTIDIFKSAQLFHELLLLCSEDTYLHSIATGKNGVDYVIRTCNNLPIDGSNEGIYLRRIVLGLCPLANQHNPSLNKFTKAVKAHF</sequence>
<dbReference type="EMBL" id="JABBWD010000047">
    <property type="protein sequence ID" value="KAG1773604.1"/>
    <property type="molecule type" value="Genomic_DNA"/>
</dbReference>
<accession>A0A9P6ZNV6</accession>